<protein>
    <submittedName>
        <fullName evidence="1">Uncharacterized protein</fullName>
    </submittedName>
</protein>
<keyword evidence="2" id="KW-1185">Reference proteome</keyword>
<name>A0A0H4X727_9BACT</name>
<dbReference type="EMBL" id="CP012109">
    <property type="protein sequence ID" value="AKQ69405.1"/>
    <property type="molecule type" value="Genomic_DNA"/>
</dbReference>
<accession>A0A0H4X727</accession>
<gene>
    <name evidence="1" type="ORF">A176_006317</name>
</gene>
<dbReference type="AlphaFoldDB" id="A0A0H4X727"/>
<dbReference type="Proteomes" id="UP000009026">
    <property type="component" value="Chromosome"/>
</dbReference>
<proteinExistence type="predicted"/>
<reference evidence="1 2" key="1">
    <citation type="journal article" date="2016" name="PLoS ONE">
        <title>Complete Genome Sequence and Comparative Genomics of a Novel Myxobacterium Myxococcus hansupus.</title>
        <authorList>
            <person name="Sharma G."/>
            <person name="Narwani T."/>
            <person name="Subramanian S."/>
        </authorList>
    </citation>
    <scope>NUCLEOTIDE SEQUENCE [LARGE SCALE GENOMIC DNA]</scope>
    <source>
        <strain evidence="2">mixupus</strain>
    </source>
</reference>
<organism evidence="1 2">
    <name type="scientific">Pseudomyxococcus hansupus</name>
    <dbReference type="NCBI Taxonomy" id="1297742"/>
    <lineage>
        <taxon>Bacteria</taxon>
        <taxon>Pseudomonadati</taxon>
        <taxon>Myxococcota</taxon>
        <taxon>Myxococcia</taxon>
        <taxon>Myxococcales</taxon>
        <taxon>Cystobacterineae</taxon>
        <taxon>Myxococcaceae</taxon>
        <taxon>Pseudomyxococcus</taxon>
    </lineage>
</organism>
<sequence>MLAPETRGRWEVRWRAATAPEGMCLGRSRRLLEPLPPKG</sequence>
<dbReference type="PATRIC" id="fig|1297742.4.peg.6406"/>
<dbReference type="KEGG" id="mym:A176_006317"/>
<dbReference type="STRING" id="1297742.A176_006317"/>
<evidence type="ECO:0000313" key="1">
    <source>
        <dbReference type="EMBL" id="AKQ69405.1"/>
    </source>
</evidence>
<evidence type="ECO:0000313" key="2">
    <source>
        <dbReference type="Proteomes" id="UP000009026"/>
    </source>
</evidence>